<reference evidence="2" key="2">
    <citation type="submission" date="2023-05" db="EMBL/GenBank/DDBJ databases">
        <authorList>
            <consortium name="Lawrence Berkeley National Laboratory"/>
            <person name="Steindorff A."/>
            <person name="Hensen N."/>
            <person name="Bonometti L."/>
            <person name="Westerberg I."/>
            <person name="Brannstrom I.O."/>
            <person name="Guillou S."/>
            <person name="Cros-Aarteil S."/>
            <person name="Calhoun S."/>
            <person name="Haridas S."/>
            <person name="Kuo A."/>
            <person name="Mondo S."/>
            <person name="Pangilinan J."/>
            <person name="Riley R."/>
            <person name="Labutti K."/>
            <person name="Andreopoulos B."/>
            <person name="Lipzen A."/>
            <person name="Chen C."/>
            <person name="Yanf M."/>
            <person name="Daum C."/>
            <person name="Ng V."/>
            <person name="Clum A."/>
            <person name="Ohm R."/>
            <person name="Martin F."/>
            <person name="Silar P."/>
            <person name="Natvig D."/>
            <person name="Lalanne C."/>
            <person name="Gautier V."/>
            <person name="Ament-Velasquez S.L."/>
            <person name="Kruys A."/>
            <person name="Hutchinson M.I."/>
            <person name="Powell A.J."/>
            <person name="Barry K."/>
            <person name="Miller A.N."/>
            <person name="Grigoriev I.V."/>
            <person name="Debuchy R."/>
            <person name="Gladieux P."/>
            <person name="Thoren M.H."/>
            <person name="Johannesson H."/>
        </authorList>
    </citation>
    <scope>NUCLEOTIDE SEQUENCE</scope>
    <source>
        <strain evidence="2">CBS 538.74</strain>
    </source>
</reference>
<evidence type="ECO:0000313" key="3">
    <source>
        <dbReference type="Proteomes" id="UP001302745"/>
    </source>
</evidence>
<accession>A0AAN6VRW5</accession>
<reference evidence="2" key="1">
    <citation type="journal article" date="2023" name="Mol. Phylogenet. Evol.">
        <title>Genome-scale phylogeny and comparative genomics of the fungal order Sordariales.</title>
        <authorList>
            <person name="Hensen N."/>
            <person name="Bonometti L."/>
            <person name="Westerberg I."/>
            <person name="Brannstrom I.O."/>
            <person name="Guillou S."/>
            <person name="Cros-Aarteil S."/>
            <person name="Calhoun S."/>
            <person name="Haridas S."/>
            <person name="Kuo A."/>
            <person name="Mondo S."/>
            <person name="Pangilinan J."/>
            <person name="Riley R."/>
            <person name="LaButti K."/>
            <person name="Andreopoulos B."/>
            <person name="Lipzen A."/>
            <person name="Chen C."/>
            <person name="Yan M."/>
            <person name="Daum C."/>
            <person name="Ng V."/>
            <person name="Clum A."/>
            <person name="Steindorff A."/>
            <person name="Ohm R.A."/>
            <person name="Martin F."/>
            <person name="Silar P."/>
            <person name="Natvig D.O."/>
            <person name="Lalanne C."/>
            <person name="Gautier V."/>
            <person name="Ament-Velasquez S.L."/>
            <person name="Kruys A."/>
            <person name="Hutchinson M.I."/>
            <person name="Powell A.J."/>
            <person name="Barry K."/>
            <person name="Miller A.N."/>
            <person name="Grigoriev I.V."/>
            <person name="Debuchy R."/>
            <person name="Gladieux P."/>
            <person name="Hiltunen Thoren M."/>
            <person name="Johannesson H."/>
        </authorList>
    </citation>
    <scope>NUCLEOTIDE SEQUENCE</scope>
    <source>
        <strain evidence="2">CBS 538.74</strain>
    </source>
</reference>
<feature type="compositionally biased region" description="Basic and acidic residues" evidence="1">
    <location>
        <begin position="428"/>
        <end position="441"/>
    </location>
</feature>
<dbReference type="AlphaFoldDB" id="A0AAN6VRW5"/>
<feature type="region of interest" description="Disordered" evidence="1">
    <location>
        <begin position="40"/>
        <end position="119"/>
    </location>
</feature>
<evidence type="ECO:0000256" key="1">
    <source>
        <dbReference type="SAM" id="MobiDB-lite"/>
    </source>
</evidence>
<feature type="region of interest" description="Disordered" evidence="1">
    <location>
        <begin position="403"/>
        <end position="441"/>
    </location>
</feature>
<feature type="compositionally biased region" description="Basic residues" evidence="1">
    <location>
        <begin position="1"/>
        <end position="14"/>
    </location>
</feature>
<comment type="caution">
    <text evidence="2">The sequence shown here is derived from an EMBL/GenBank/DDBJ whole genome shotgun (WGS) entry which is preliminary data.</text>
</comment>
<name>A0AAN6VRW5_9PEZI</name>
<evidence type="ECO:0000313" key="2">
    <source>
        <dbReference type="EMBL" id="KAK4156117.1"/>
    </source>
</evidence>
<gene>
    <name evidence="2" type="ORF">C8A00DRAFT_31047</name>
</gene>
<feature type="region of interest" description="Disordered" evidence="1">
    <location>
        <begin position="1"/>
        <end position="25"/>
    </location>
</feature>
<protein>
    <submittedName>
        <fullName evidence="2">Uncharacterized protein</fullName>
    </submittedName>
</protein>
<keyword evidence="3" id="KW-1185">Reference proteome</keyword>
<dbReference type="Proteomes" id="UP001302745">
    <property type="component" value="Unassembled WGS sequence"/>
</dbReference>
<proteinExistence type="predicted"/>
<dbReference type="EMBL" id="MU856874">
    <property type="protein sequence ID" value="KAK4156117.1"/>
    <property type="molecule type" value="Genomic_DNA"/>
</dbReference>
<sequence length="601" mass="66725">MEVHHIFHHHHHHPPAAAPEHNDPDPRVLFARRFWGRRRFSDSDSQRPHRALPSQPLRHLDVQSGSSSAVSSPLIIHDPESPPTPTSTHSAAQRPPPTTTRRRHGSSTRSSGSSSNKRRLRGFLQLPGYQPHKVSPHNPLALPSRRDDLADALAKLEIKNGNITVKGAGHLARPILNASQPSSQMMLSHFLHRAERTLLVPHPHHPPPSSSKEEEDGSSSSSCCCCSSCSSSHSTVVGRGRGGLKDVMMDQRTLRRLESELFDTGKYVGGGGGEYITVLAWSGGDKYGTIALFEVDVEVESPARQQGGGVVSGLAARRRRAPAALYPSLHRDRERVVGVRPVAAMEDVPRQVLVDLRVDQGLKKVVLQHERATGRFRWTVQHSRRGRPSYARVWGGAEGVGEVRTATGTGFDDGYSSRTTRSRRSRRNGREPGRRERSSLRVEDARDIIKPRGSGMEVDHIRDADGVVATIPQFLALLHASRSIIETASSAPATTQTLETEEGERVRAVSLGGTPKGTRHRGRDVHVVVLAPDGAKWADERIFWTDEAGALTEMRQKRYRDVINRERARTRRGRRGHDWDWDVRSLMSPLSPTRLPRSARW</sequence>
<organism evidence="2 3">
    <name type="scientific">Chaetomidium leptoderma</name>
    <dbReference type="NCBI Taxonomy" id="669021"/>
    <lineage>
        <taxon>Eukaryota</taxon>
        <taxon>Fungi</taxon>
        <taxon>Dikarya</taxon>
        <taxon>Ascomycota</taxon>
        <taxon>Pezizomycotina</taxon>
        <taxon>Sordariomycetes</taxon>
        <taxon>Sordariomycetidae</taxon>
        <taxon>Sordariales</taxon>
        <taxon>Chaetomiaceae</taxon>
        <taxon>Chaetomidium</taxon>
    </lineage>
</organism>